<keyword evidence="4" id="KW-1185">Reference proteome</keyword>
<dbReference type="RefSeq" id="WP_170146783.1">
    <property type="nucleotide sequence ID" value="NZ_RAPK01000001.1"/>
</dbReference>
<sequence length="129" mass="15216">MGSNSRKVTEINKSYVRQQEREQQLQDAIQSKRKKGLRRRLTAMAVTGSIIAVVLAVILITQWQTLHAKETERTNLEKQYTEMQAEEEQLRQDIENYHDLDYIAEVARSDYYFTKQNETLYKMPEESAE</sequence>
<dbReference type="Pfam" id="PF04977">
    <property type="entry name" value="DivIC"/>
    <property type="match status" value="1"/>
</dbReference>
<evidence type="ECO:0000256" key="1">
    <source>
        <dbReference type="SAM" id="Coils"/>
    </source>
</evidence>
<dbReference type="GO" id="GO:0051301">
    <property type="term" value="P:cell division"/>
    <property type="evidence" value="ECO:0007669"/>
    <property type="project" value="UniProtKB-KW"/>
</dbReference>
<accession>A0A419VTW3</accession>
<dbReference type="AlphaFoldDB" id="A0A419VTW3"/>
<dbReference type="InterPro" id="IPR007060">
    <property type="entry name" value="FtsL/DivIC"/>
</dbReference>
<dbReference type="EMBL" id="RAPK01000001">
    <property type="protein sequence ID" value="RKD84150.1"/>
    <property type="molecule type" value="Genomic_DNA"/>
</dbReference>
<dbReference type="InterPro" id="IPR039076">
    <property type="entry name" value="DivIC"/>
</dbReference>
<evidence type="ECO:0000256" key="2">
    <source>
        <dbReference type="SAM" id="Phobius"/>
    </source>
</evidence>
<comment type="caution">
    <text evidence="3">The sequence shown here is derived from an EMBL/GenBank/DDBJ whole genome shotgun (WGS) entry which is preliminary data.</text>
</comment>
<feature type="transmembrane region" description="Helical" evidence="2">
    <location>
        <begin position="41"/>
        <end position="63"/>
    </location>
</feature>
<evidence type="ECO:0000313" key="4">
    <source>
        <dbReference type="Proteomes" id="UP000285120"/>
    </source>
</evidence>
<name>A0A419VTW3_9BACL</name>
<feature type="coiled-coil region" evidence="1">
    <location>
        <begin position="66"/>
        <end position="100"/>
    </location>
</feature>
<keyword evidence="3" id="KW-0131">Cell cycle</keyword>
<organism evidence="3 4">
    <name type="scientific">Sinobaca qinghaiensis</name>
    <dbReference type="NCBI Taxonomy" id="342944"/>
    <lineage>
        <taxon>Bacteria</taxon>
        <taxon>Bacillati</taxon>
        <taxon>Bacillota</taxon>
        <taxon>Bacilli</taxon>
        <taxon>Bacillales</taxon>
        <taxon>Sporolactobacillaceae</taxon>
        <taxon>Sinobaca</taxon>
    </lineage>
</organism>
<dbReference type="Proteomes" id="UP000285120">
    <property type="component" value="Unassembled WGS sequence"/>
</dbReference>
<dbReference type="PANTHER" id="PTHR40027">
    <property type="entry name" value="CELL DIVISION PROTEIN DIVIC"/>
    <property type="match status" value="1"/>
</dbReference>
<proteinExistence type="predicted"/>
<dbReference type="PANTHER" id="PTHR40027:SF1">
    <property type="entry name" value="CELL DIVISION PROTEIN DIVIC"/>
    <property type="match status" value="1"/>
</dbReference>
<keyword evidence="2" id="KW-0812">Transmembrane</keyword>
<keyword evidence="2" id="KW-0472">Membrane</keyword>
<keyword evidence="1" id="KW-0175">Coiled coil</keyword>
<keyword evidence="2" id="KW-1133">Transmembrane helix</keyword>
<protein>
    <submittedName>
        <fullName evidence="3">Cell division protein DivIC</fullName>
    </submittedName>
</protein>
<evidence type="ECO:0000313" key="3">
    <source>
        <dbReference type="EMBL" id="RKD84150.1"/>
    </source>
</evidence>
<reference evidence="3 4" key="1">
    <citation type="submission" date="2018-09" db="EMBL/GenBank/DDBJ databases">
        <title>Genomic Encyclopedia of Archaeal and Bacterial Type Strains, Phase II (KMG-II): from individual species to whole genera.</title>
        <authorList>
            <person name="Goeker M."/>
        </authorList>
    </citation>
    <scope>NUCLEOTIDE SEQUENCE [LARGE SCALE GENOMIC DNA]</scope>
    <source>
        <strain evidence="3 4">DSM 17008</strain>
    </source>
</reference>
<keyword evidence="3" id="KW-0132">Cell division</keyword>
<gene>
    <name evidence="3" type="ORF">ATL39_0019</name>
</gene>